<dbReference type="EMBL" id="PJQM01002862">
    <property type="protein sequence ID" value="RCH92301.1"/>
    <property type="molecule type" value="Genomic_DNA"/>
</dbReference>
<gene>
    <name evidence="1" type="ORF">CU098_008563</name>
</gene>
<sequence length="97" mass="10938">MNLFDCHRERKGHQDTRMGRFGGATAYVEFCCGGCVSNIALNKGQSEISKTFPKGFFNGRGRKRGSDSNTDFFSSSGKIFSSNWYTYVKKDIERTDV</sequence>
<keyword evidence="2" id="KW-1185">Reference proteome</keyword>
<reference evidence="1 2" key="1">
    <citation type="journal article" date="2018" name="G3 (Bethesda)">
        <title>Phylogenetic and Phylogenomic Definition of Rhizopus Species.</title>
        <authorList>
            <person name="Gryganskyi A.P."/>
            <person name="Golan J."/>
            <person name="Dolatabadi S."/>
            <person name="Mondo S."/>
            <person name="Robb S."/>
            <person name="Idnurm A."/>
            <person name="Muszewska A."/>
            <person name="Steczkiewicz K."/>
            <person name="Masonjones S."/>
            <person name="Liao H.L."/>
            <person name="Gajdeczka M.T."/>
            <person name="Anike F."/>
            <person name="Vuek A."/>
            <person name="Anishchenko I.M."/>
            <person name="Voigt K."/>
            <person name="de Hoog G.S."/>
            <person name="Smith M.E."/>
            <person name="Heitman J."/>
            <person name="Vilgalys R."/>
            <person name="Stajich J.E."/>
        </authorList>
    </citation>
    <scope>NUCLEOTIDE SEQUENCE [LARGE SCALE GENOMIC DNA]</scope>
    <source>
        <strain evidence="1 2">LSU 92-RS-03</strain>
    </source>
</reference>
<proteinExistence type="predicted"/>
<comment type="caution">
    <text evidence="1">The sequence shown here is derived from an EMBL/GenBank/DDBJ whole genome shotgun (WGS) entry which is preliminary data.</text>
</comment>
<evidence type="ECO:0000313" key="1">
    <source>
        <dbReference type="EMBL" id="RCH92301.1"/>
    </source>
</evidence>
<dbReference type="AlphaFoldDB" id="A0A367JRH6"/>
<feature type="non-terminal residue" evidence="1">
    <location>
        <position position="97"/>
    </location>
</feature>
<dbReference type="Proteomes" id="UP000253551">
    <property type="component" value="Unassembled WGS sequence"/>
</dbReference>
<evidence type="ECO:0000313" key="2">
    <source>
        <dbReference type="Proteomes" id="UP000253551"/>
    </source>
</evidence>
<protein>
    <submittedName>
        <fullName evidence="1">Uncharacterized protein</fullName>
    </submittedName>
</protein>
<name>A0A367JRH6_RHIST</name>
<accession>A0A367JRH6</accession>
<organism evidence="1 2">
    <name type="scientific">Rhizopus stolonifer</name>
    <name type="common">Rhizopus nigricans</name>
    <dbReference type="NCBI Taxonomy" id="4846"/>
    <lineage>
        <taxon>Eukaryota</taxon>
        <taxon>Fungi</taxon>
        <taxon>Fungi incertae sedis</taxon>
        <taxon>Mucoromycota</taxon>
        <taxon>Mucoromycotina</taxon>
        <taxon>Mucoromycetes</taxon>
        <taxon>Mucorales</taxon>
        <taxon>Mucorineae</taxon>
        <taxon>Rhizopodaceae</taxon>
        <taxon>Rhizopus</taxon>
    </lineage>
</organism>